<accession>A0A9W9HDQ6</accession>
<evidence type="ECO:0000256" key="3">
    <source>
        <dbReference type="ARBA" id="ARBA00022989"/>
    </source>
</evidence>
<proteinExistence type="predicted"/>
<keyword evidence="9" id="KW-1185">Reference proteome</keyword>
<dbReference type="InterPro" id="IPR008253">
    <property type="entry name" value="Marvel"/>
</dbReference>
<dbReference type="Proteomes" id="UP001147746">
    <property type="component" value="Unassembled WGS sequence"/>
</dbReference>
<feature type="region of interest" description="Disordered" evidence="5">
    <location>
        <begin position="144"/>
        <end position="181"/>
    </location>
</feature>
<feature type="transmembrane region" description="Helical" evidence="6">
    <location>
        <begin position="12"/>
        <end position="31"/>
    </location>
</feature>
<keyword evidence="4 6" id="KW-0472">Membrane</keyword>
<evidence type="ECO:0000256" key="5">
    <source>
        <dbReference type="SAM" id="MobiDB-lite"/>
    </source>
</evidence>
<evidence type="ECO:0000256" key="2">
    <source>
        <dbReference type="ARBA" id="ARBA00022692"/>
    </source>
</evidence>
<evidence type="ECO:0000256" key="4">
    <source>
        <dbReference type="ARBA" id="ARBA00023136"/>
    </source>
</evidence>
<feature type="compositionally biased region" description="Low complexity" evidence="5">
    <location>
        <begin position="150"/>
        <end position="165"/>
    </location>
</feature>
<evidence type="ECO:0000256" key="1">
    <source>
        <dbReference type="ARBA" id="ARBA00004141"/>
    </source>
</evidence>
<dbReference type="OrthoDB" id="2117453at2759"/>
<protein>
    <recommendedName>
        <fullName evidence="7">MARVEL domain-containing protein</fullName>
    </recommendedName>
</protein>
<reference evidence="8" key="1">
    <citation type="submission" date="2022-12" db="EMBL/GenBank/DDBJ databases">
        <authorList>
            <person name="Petersen C."/>
        </authorList>
    </citation>
    <scope>NUCLEOTIDE SEQUENCE</scope>
    <source>
        <strain evidence="8">IBT 21472</strain>
    </source>
</reference>
<sequence length="181" mass="19851">MLSWVYPLRLVQALFALASIGLTAFVIATLYDEWSFSNTVYFVLFNGCWTLVVAVPYLGLAPLWLPRFSHEFVIPGIEIITSCLWLAGWIALAAQIPGPSSCNYPSCHGLQALIVVGAVEWALFLFTNVFAIMDIVNSKRNTRDREARRSAAQSQATSEAASEVASVHHPEVSEVNGPAHV</sequence>
<reference evidence="8" key="2">
    <citation type="journal article" date="2023" name="IMA Fungus">
        <title>Comparative genomic study of the Penicillium genus elucidates a diverse pangenome and 15 lateral gene transfer events.</title>
        <authorList>
            <person name="Petersen C."/>
            <person name="Sorensen T."/>
            <person name="Nielsen M.R."/>
            <person name="Sondergaard T.E."/>
            <person name="Sorensen J.L."/>
            <person name="Fitzpatrick D.A."/>
            <person name="Frisvad J.C."/>
            <person name="Nielsen K.L."/>
        </authorList>
    </citation>
    <scope>NUCLEOTIDE SEQUENCE</scope>
    <source>
        <strain evidence="8">IBT 21472</strain>
    </source>
</reference>
<evidence type="ECO:0000259" key="7">
    <source>
        <dbReference type="Pfam" id="PF01284"/>
    </source>
</evidence>
<dbReference type="PANTHER" id="PTHR37451">
    <property type="entry name" value="MARVEL DOMAIN"/>
    <property type="match status" value="1"/>
</dbReference>
<dbReference type="GO" id="GO:0016020">
    <property type="term" value="C:membrane"/>
    <property type="evidence" value="ECO:0007669"/>
    <property type="project" value="UniProtKB-SubCell"/>
</dbReference>
<organism evidence="8 9">
    <name type="scientific">Penicillium atrosanguineum</name>
    <dbReference type="NCBI Taxonomy" id="1132637"/>
    <lineage>
        <taxon>Eukaryota</taxon>
        <taxon>Fungi</taxon>
        <taxon>Dikarya</taxon>
        <taxon>Ascomycota</taxon>
        <taxon>Pezizomycotina</taxon>
        <taxon>Eurotiomycetes</taxon>
        <taxon>Eurotiomycetidae</taxon>
        <taxon>Eurotiales</taxon>
        <taxon>Aspergillaceae</taxon>
        <taxon>Penicillium</taxon>
    </lineage>
</organism>
<feature type="transmembrane region" description="Helical" evidence="6">
    <location>
        <begin position="112"/>
        <end position="136"/>
    </location>
</feature>
<evidence type="ECO:0000256" key="6">
    <source>
        <dbReference type="SAM" id="Phobius"/>
    </source>
</evidence>
<dbReference type="AlphaFoldDB" id="A0A9W9HDQ6"/>
<comment type="subcellular location">
    <subcellularLocation>
        <location evidence="1">Membrane</location>
        <topology evidence="1">Multi-pass membrane protein</topology>
    </subcellularLocation>
</comment>
<keyword evidence="2 6" id="KW-0812">Transmembrane</keyword>
<keyword evidence="3 6" id="KW-1133">Transmembrane helix</keyword>
<name>A0A9W9HDQ6_9EURO</name>
<evidence type="ECO:0000313" key="9">
    <source>
        <dbReference type="Proteomes" id="UP001147746"/>
    </source>
</evidence>
<feature type="domain" description="MARVEL" evidence="7">
    <location>
        <begin position="6"/>
        <end position="129"/>
    </location>
</feature>
<dbReference type="PANTHER" id="PTHR37451:SF1">
    <property type="entry name" value="MARVEL DOMAIN-CONTAINING PROTEIN"/>
    <property type="match status" value="1"/>
</dbReference>
<dbReference type="Pfam" id="PF01284">
    <property type="entry name" value="MARVEL"/>
    <property type="match status" value="1"/>
</dbReference>
<evidence type="ECO:0000313" key="8">
    <source>
        <dbReference type="EMBL" id="KAJ5311505.1"/>
    </source>
</evidence>
<gene>
    <name evidence="8" type="ORF">N7476_007365</name>
</gene>
<dbReference type="EMBL" id="JAPZBO010000007">
    <property type="protein sequence ID" value="KAJ5311505.1"/>
    <property type="molecule type" value="Genomic_DNA"/>
</dbReference>
<feature type="transmembrane region" description="Helical" evidence="6">
    <location>
        <begin position="72"/>
        <end position="92"/>
    </location>
</feature>
<feature type="transmembrane region" description="Helical" evidence="6">
    <location>
        <begin position="43"/>
        <end position="65"/>
    </location>
</feature>
<comment type="caution">
    <text evidence="8">The sequence shown here is derived from an EMBL/GenBank/DDBJ whole genome shotgun (WGS) entry which is preliminary data.</text>
</comment>